<protein>
    <submittedName>
        <fullName evidence="2">Uncharacterized protein</fullName>
    </submittedName>
</protein>
<evidence type="ECO:0000313" key="2">
    <source>
        <dbReference type="EMBL" id="CAG9769395.1"/>
    </source>
</evidence>
<accession>A0A9N9QQ73</accession>
<feature type="compositionally biased region" description="Basic and acidic residues" evidence="1">
    <location>
        <begin position="19"/>
        <end position="38"/>
    </location>
</feature>
<dbReference type="Proteomes" id="UP001152799">
    <property type="component" value="Chromosome 5"/>
</dbReference>
<reference evidence="2" key="1">
    <citation type="submission" date="2022-01" db="EMBL/GenBank/DDBJ databases">
        <authorList>
            <person name="King R."/>
        </authorList>
    </citation>
    <scope>NUCLEOTIDE SEQUENCE</scope>
</reference>
<dbReference type="AlphaFoldDB" id="A0A9N9QQ73"/>
<name>A0A9N9QQ73_9CUCU</name>
<gene>
    <name evidence="2" type="ORF">CEUTPL_LOCUS9907</name>
</gene>
<keyword evidence="3" id="KW-1185">Reference proteome</keyword>
<evidence type="ECO:0000256" key="1">
    <source>
        <dbReference type="SAM" id="MobiDB-lite"/>
    </source>
</evidence>
<feature type="region of interest" description="Disordered" evidence="1">
    <location>
        <begin position="15"/>
        <end position="45"/>
    </location>
</feature>
<evidence type="ECO:0000313" key="3">
    <source>
        <dbReference type="Proteomes" id="UP001152799"/>
    </source>
</evidence>
<dbReference type="EMBL" id="OU892281">
    <property type="protein sequence ID" value="CAG9769395.1"/>
    <property type="molecule type" value="Genomic_DNA"/>
</dbReference>
<sequence>MFVLQQLFFSYMSMTSDSGSEKDEKEATEEMHLHTDPENHEEDEEQRLFIQIHPPPSSPPPDHNISDFRTSWIYLLPT</sequence>
<proteinExistence type="predicted"/>
<organism evidence="2 3">
    <name type="scientific">Ceutorhynchus assimilis</name>
    <name type="common">cabbage seed weevil</name>
    <dbReference type="NCBI Taxonomy" id="467358"/>
    <lineage>
        <taxon>Eukaryota</taxon>
        <taxon>Metazoa</taxon>
        <taxon>Ecdysozoa</taxon>
        <taxon>Arthropoda</taxon>
        <taxon>Hexapoda</taxon>
        <taxon>Insecta</taxon>
        <taxon>Pterygota</taxon>
        <taxon>Neoptera</taxon>
        <taxon>Endopterygota</taxon>
        <taxon>Coleoptera</taxon>
        <taxon>Polyphaga</taxon>
        <taxon>Cucujiformia</taxon>
        <taxon>Curculionidae</taxon>
        <taxon>Ceutorhynchinae</taxon>
        <taxon>Ceutorhynchus</taxon>
    </lineage>
</organism>